<keyword evidence="4 12" id="KW-0245">EGF-like domain</keyword>
<feature type="transmembrane region" description="Helical" evidence="14">
    <location>
        <begin position="1530"/>
        <end position="1551"/>
    </location>
</feature>
<evidence type="ECO:0000313" key="19">
    <source>
        <dbReference type="Proteomes" id="UP000479000"/>
    </source>
</evidence>
<dbReference type="InterPro" id="IPR002350">
    <property type="entry name" value="Kazal_dom"/>
</dbReference>
<evidence type="ECO:0000256" key="10">
    <source>
        <dbReference type="ARBA" id="ARBA00023157"/>
    </source>
</evidence>
<dbReference type="PANTHER" id="PTHR11388:SF159">
    <property type="entry name" value="SOLUTE CARRIER ORGANIC ANION TRANSPORTER FAMILY MEMBER 74D"/>
    <property type="match status" value="1"/>
</dbReference>
<feature type="transmembrane region" description="Helical" evidence="14">
    <location>
        <begin position="1682"/>
        <end position="1704"/>
    </location>
</feature>
<feature type="disulfide bond" evidence="12">
    <location>
        <begin position="685"/>
        <end position="694"/>
    </location>
</feature>
<evidence type="ECO:0000256" key="9">
    <source>
        <dbReference type="ARBA" id="ARBA00023136"/>
    </source>
</evidence>
<feature type="disulfide bond" evidence="12">
    <location>
        <begin position="663"/>
        <end position="673"/>
    </location>
</feature>
<dbReference type="InterPro" id="IPR000742">
    <property type="entry name" value="EGF"/>
</dbReference>
<dbReference type="InterPro" id="IPR036058">
    <property type="entry name" value="Kazal_dom_sf"/>
</dbReference>
<dbReference type="GO" id="GO:0015347">
    <property type="term" value="F:sodium-independent organic anion transmembrane transporter activity"/>
    <property type="evidence" value="ECO:0007669"/>
    <property type="project" value="TreeGrafter"/>
</dbReference>
<dbReference type="PROSITE" id="PS00022">
    <property type="entry name" value="EGF_1"/>
    <property type="match status" value="4"/>
</dbReference>
<keyword evidence="11" id="KW-0325">Glycoprotein</keyword>
<evidence type="ECO:0000256" key="13">
    <source>
        <dbReference type="SAM" id="MobiDB-lite"/>
    </source>
</evidence>
<feature type="domain" description="EGF-like" evidence="15">
    <location>
        <begin position="659"/>
        <end position="695"/>
    </location>
</feature>
<dbReference type="InterPro" id="IPR001881">
    <property type="entry name" value="EGF-like_Ca-bd_dom"/>
</dbReference>
<evidence type="ECO:0000256" key="2">
    <source>
        <dbReference type="ARBA" id="ARBA00009657"/>
    </source>
</evidence>
<feature type="domain" description="EGF-like" evidence="15">
    <location>
        <begin position="78"/>
        <end position="114"/>
    </location>
</feature>
<keyword evidence="9 14" id="KW-0472">Membrane</keyword>
<dbReference type="Pfam" id="PF02494">
    <property type="entry name" value="HYR"/>
    <property type="match status" value="1"/>
</dbReference>
<dbReference type="Proteomes" id="UP000479000">
    <property type="component" value="Unassembled WGS sequence"/>
</dbReference>
<feature type="domain" description="EGF-like" evidence="15">
    <location>
        <begin position="40"/>
        <end position="76"/>
    </location>
</feature>
<feature type="transmembrane region" description="Helical" evidence="14">
    <location>
        <begin position="1345"/>
        <end position="1372"/>
    </location>
</feature>
<feature type="compositionally biased region" description="Basic and acidic residues" evidence="13">
    <location>
        <begin position="1055"/>
        <end position="1088"/>
    </location>
</feature>
<evidence type="ECO:0000256" key="7">
    <source>
        <dbReference type="ARBA" id="ARBA00022737"/>
    </source>
</evidence>
<dbReference type="SMART" id="SM00179">
    <property type="entry name" value="EGF_CA"/>
    <property type="match status" value="5"/>
</dbReference>
<feature type="transmembrane region" description="Helical" evidence="14">
    <location>
        <begin position="1307"/>
        <end position="1333"/>
    </location>
</feature>
<evidence type="ECO:0000256" key="3">
    <source>
        <dbReference type="ARBA" id="ARBA00022475"/>
    </source>
</evidence>
<dbReference type="PANTHER" id="PTHR11388">
    <property type="entry name" value="ORGANIC ANION TRANSPORTER"/>
    <property type="match status" value="1"/>
</dbReference>
<comment type="caution">
    <text evidence="12">Lacks conserved residue(s) required for the propagation of feature annotation.</text>
</comment>
<evidence type="ECO:0000256" key="11">
    <source>
        <dbReference type="ARBA" id="ARBA00023180"/>
    </source>
</evidence>
<evidence type="ECO:0000256" key="6">
    <source>
        <dbReference type="ARBA" id="ARBA00022729"/>
    </source>
</evidence>
<dbReference type="GO" id="GO:0016323">
    <property type="term" value="C:basolateral plasma membrane"/>
    <property type="evidence" value="ECO:0007669"/>
    <property type="project" value="TreeGrafter"/>
</dbReference>
<feature type="transmembrane region" description="Helical" evidence="14">
    <location>
        <begin position="1200"/>
        <end position="1221"/>
    </location>
</feature>
<dbReference type="SMART" id="SM01411">
    <property type="entry name" value="Ephrin_rec_like"/>
    <property type="match status" value="4"/>
</dbReference>
<keyword evidence="7" id="KW-0677">Repeat</keyword>
<evidence type="ECO:0000256" key="8">
    <source>
        <dbReference type="ARBA" id="ARBA00022989"/>
    </source>
</evidence>
<feature type="region of interest" description="Disordered" evidence="13">
    <location>
        <begin position="1032"/>
        <end position="1103"/>
    </location>
</feature>
<feature type="disulfide bond" evidence="12">
    <location>
        <begin position="66"/>
        <end position="75"/>
    </location>
</feature>
<dbReference type="Pfam" id="PF07648">
    <property type="entry name" value="Kazal_2"/>
    <property type="match status" value="1"/>
</dbReference>
<evidence type="ECO:0000256" key="12">
    <source>
        <dbReference type="PROSITE-ProRule" id="PRU00076"/>
    </source>
</evidence>
<dbReference type="PROSITE" id="PS00010">
    <property type="entry name" value="ASX_HYDROXYL"/>
    <property type="match status" value="3"/>
</dbReference>
<dbReference type="CDD" id="cd17336">
    <property type="entry name" value="MFS_SLCO_OATP"/>
    <property type="match status" value="1"/>
</dbReference>
<dbReference type="InterPro" id="IPR013032">
    <property type="entry name" value="EGF-like_CS"/>
</dbReference>
<feature type="disulfide bond" evidence="12">
    <location>
        <begin position="28"/>
        <end position="37"/>
    </location>
</feature>
<dbReference type="Pfam" id="PF12661">
    <property type="entry name" value="hEGF"/>
    <property type="match status" value="2"/>
</dbReference>
<feature type="transmembrane region" description="Helical" evidence="14">
    <location>
        <begin position="1392"/>
        <end position="1413"/>
    </location>
</feature>
<evidence type="ECO:0000256" key="1">
    <source>
        <dbReference type="ARBA" id="ARBA00004651"/>
    </source>
</evidence>
<dbReference type="PROSITE" id="PS01186">
    <property type="entry name" value="EGF_2"/>
    <property type="match status" value="1"/>
</dbReference>
<dbReference type="FunFam" id="2.10.25.10:FF:000472">
    <property type="entry name" value="Uncharacterized protein, isoform A"/>
    <property type="match status" value="1"/>
</dbReference>
<sequence>INENDCASSPCLNGGVCTDGIATFNCECPPGWTGHRCEHDIGSCGDTPCQNDATCIDLFQDFFCVCPSGTDGKQCETAPERCVGSPCMHGGKCQDFGSGLNCSCPSDYRGIGCQYELDACEANICANGATCIDNGPGYTCICPPGFTAIQVDYDLKFSEPSDSSAALSVPFSMAGKTSLTIAMWVQFTHRDESGIFFTLYSVTAWVVLGKPRPDNVKAFTEQGFQGHLSKVQVWGRALDVTNEIQKQVRDCRTEPVLYQGLILTWSGYDDITGGVERRVPSGCSQHACPPGYTGSNCDQLQVDKIPPKVEHCPGDLWVIARNGTAVVTWDEPRFSDNVGIARVEEKSNHRPGQTLLWGTYHIAYVAFDQAGNSASCSFKVYILSEFCPQLADPVGGSQQCKDWGSGGQFKVCEISCNTGLSFSQPVPKFYTCGAEGFWRPTENPDLPLIYPACSVACSVGTYYDKSTASCKPCAPGTYQSEAGQLQCSVCPAIAGRQGVTIAPGARSAADCKERCPAGKYYDEEAGLCRSCGHGFFQPNEGSFKCLLCGLGKTTRTNEAVSQDECRDECGSGMQLGIEGQCEPCPRGTYRTQGVEAACQGCPTGRTTARMGAATVEECSLPVCAAGSFLNASLNTCITCKKGTYQPASQQTACLPCPPNTNVCDGFCQNKGTCVKDSRGTPSCRCVGSFIGPHCEEKSEFAYIAGGIAATVIFLIIIALFVWMICARAERRKEPKKLIAQAANEHTGSQVNFYYGAAPYAESIAPSHHSTYAHYYDDEEDGWEMPNFYNETYMKRRRRYHHDSQTIRRRTAAAAHLEPVRPALLRGHVFGRHQAKVELKERNQTLSHPRLLCRSSILPTRTPFLHTCPIRHHSEPLTYLSVFSHGNGWPGAYGRKFTSRYTFIGTSTPPQRRNASVGIRNFELFNAPEEMNFWPLHYEEVIEQLDKCEPASTGPKKQLIIGRRLITRSYETSRARGRRIGYLKKISEVGIRPVNITANSSSARLPQEGISAFGVHRDLWAILKKTYNRTETLARSQTDNESETQTQEQSRCQIHTKPETQTRSQTHNESETQTHNRNRILTEGKKEVVTSRQQNGGVPRKGSQVAMLTGDGTGTDAAAAGWEIGGGCQGLELELEAGEEDMACGLGPCKPKWMQCFASKQAFLVTFCIAWVLQGMYYTYFVSVITTIEKLFQLQSKTTGFIMSATEIGQIGSSLLLTYYGGQGHRPKWIACGMVLFAISAFSCSLPHFIFGHQMLAENSSALAPPNLCKLDPLLQLTALNGSSIDTQAECKDDILAEQQVQSKITTLVLAMFFTSLLGVGMGQTAVYTLGIPYIDDNVASRESPLYFAITIGIRILGPALGFILGSFCTRLYVDLSVDPQITPTDPRWVGAWWLGLVLISSLLMLTSLAMFSFPKRLSTARQHTGAAVRTPTAIVSKKRKKNPSLRDFPKAIKRLLSNDILMCRTASSVLHILPIAGLYTFLPKYLESQFRLTAHAANMVSGVGGILVMGLGIILSGVFILRVKPNARFVAAWIAFTAVIYAVGMGVLMFVGCPMNDFAGLRRGGSYSRFEPVCEIQTCECDQFKFSPICGDDGKTYFSPCHAGCTNVTMMDGTITEYSECGCMGHGEGGNATVGHCELECNNFILYILLFSLFVFIHSTSEVGSMLLILRCVDPTEKAMALGLIQFAIGLFGNVPCPIIYGAVVDSACLIWETTCGKQGACRLYDENFFRMFYHGTTGAILLCAFFVDLIVWYKAGSINFVGETKPEVNEEELSPFTSKTQTEAEVSCIKYT</sequence>
<keyword evidence="19" id="KW-1185">Reference proteome</keyword>
<dbReference type="SUPFAM" id="SSF57196">
    <property type="entry name" value="EGF/Laminin"/>
    <property type="match status" value="1"/>
</dbReference>
<feature type="transmembrane region" description="Helical" evidence="14">
    <location>
        <begin position="1228"/>
        <end position="1250"/>
    </location>
</feature>
<feature type="domain" description="EGF-like" evidence="15">
    <location>
        <begin position="116"/>
        <end position="152"/>
    </location>
</feature>
<feature type="non-terminal residue" evidence="18">
    <location>
        <position position="1"/>
    </location>
</feature>
<dbReference type="GO" id="GO:0005509">
    <property type="term" value="F:calcium ion binding"/>
    <property type="evidence" value="ECO:0007669"/>
    <property type="project" value="InterPro"/>
</dbReference>
<dbReference type="SUPFAM" id="SSF57184">
    <property type="entry name" value="Growth factor receptor domain"/>
    <property type="match status" value="2"/>
</dbReference>
<comment type="similarity">
    <text evidence="2">Belongs to the organo anion transporter (TC 2.A.60) family.</text>
</comment>
<evidence type="ECO:0000256" key="5">
    <source>
        <dbReference type="ARBA" id="ARBA00022692"/>
    </source>
</evidence>
<feature type="transmembrane region" description="Helical" evidence="14">
    <location>
        <begin position="1733"/>
        <end position="1754"/>
    </location>
</feature>
<dbReference type="Gene3D" id="1.20.1250.20">
    <property type="entry name" value="MFS general substrate transporter like domains"/>
    <property type="match status" value="1"/>
</dbReference>
<evidence type="ECO:0000256" key="14">
    <source>
        <dbReference type="SAM" id="Phobius"/>
    </source>
</evidence>
<organism evidence="18 19">
    <name type="scientific">Nesidiocoris tenuis</name>
    <dbReference type="NCBI Taxonomy" id="355587"/>
    <lineage>
        <taxon>Eukaryota</taxon>
        <taxon>Metazoa</taxon>
        <taxon>Ecdysozoa</taxon>
        <taxon>Arthropoda</taxon>
        <taxon>Hexapoda</taxon>
        <taxon>Insecta</taxon>
        <taxon>Pterygota</taxon>
        <taxon>Neoptera</taxon>
        <taxon>Paraneoptera</taxon>
        <taxon>Hemiptera</taxon>
        <taxon>Heteroptera</taxon>
        <taxon>Panheteroptera</taxon>
        <taxon>Cimicomorpha</taxon>
        <taxon>Miridae</taxon>
        <taxon>Dicyphina</taxon>
        <taxon>Nesidiocoris</taxon>
    </lineage>
</organism>
<accession>A0A6H5H286</accession>
<evidence type="ECO:0000256" key="4">
    <source>
        <dbReference type="ARBA" id="ARBA00022536"/>
    </source>
</evidence>
<dbReference type="Gene3D" id="2.10.50.10">
    <property type="entry name" value="Tumor Necrosis Factor Receptor, subunit A, domain 2"/>
    <property type="match status" value="3"/>
</dbReference>
<comment type="subcellular location">
    <subcellularLocation>
        <location evidence="1">Cell membrane</location>
        <topology evidence="1">Multi-pass membrane protein</topology>
    </subcellularLocation>
</comment>
<evidence type="ECO:0000313" key="18">
    <source>
        <dbReference type="EMBL" id="CAB0011191.1"/>
    </source>
</evidence>
<feature type="compositionally biased region" description="Polar residues" evidence="13">
    <location>
        <begin position="1032"/>
        <end position="1054"/>
    </location>
</feature>
<evidence type="ECO:0000259" key="17">
    <source>
        <dbReference type="PROSITE" id="PS51465"/>
    </source>
</evidence>
<dbReference type="InterPro" id="IPR004156">
    <property type="entry name" value="OATP"/>
</dbReference>
<dbReference type="FunFam" id="2.10.25.10:FF:000143">
    <property type="entry name" value="Protein crumbs 1"/>
    <property type="match status" value="1"/>
</dbReference>
<dbReference type="Gene3D" id="2.10.25.10">
    <property type="entry name" value="Laminin"/>
    <property type="match status" value="5"/>
</dbReference>
<dbReference type="Pfam" id="PF07699">
    <property type="entry name" value="Ephrin_rec_like"/>
    <property type="match status" value="4"/>
</dbReference>
<evidence type="ECO:0000259" key="16">
    <source>
        <dbReference type="PROSITE" id="PS50825"/>
    </source>
</evidence>
<evidence type="ECO:0008006" key="20">
    <source>
        <dbReference type="Google" id="ProtNLM"/>
    </source>
</evidence>
<gene>
    <name evidence="18" type="ORF">NTEN_LOCUS16184</name>
</gene>
<dbReference type="Pfam" id="PF00008">
    <property type="entry name" value="EGF"/>
    <property type="match status" value="2"/>
</dbReference>
<dbReference type="Pfam" id="PF03137">
    <property type="entry name" value="OATP"/>
    <property type="match status" value="1"/>
</dbReference>
<dbReference type="EMBL" id="CADCXU010023810">
    <property type="protein sequence ID" value="CAB0011191.1"/>
    <property type="molecule type" value="Genomic_DNA"/>
</dbReference>
<dbReference type="GO" id="GO:0043252">
    <property type="term" value="P:sodium-independent organic anion transport"/>
    <property type="evidence" value="ECO:0007669"/>
    <property type="project" value="TreeGrafter"/>
</dbReference>
<dbReference type="InterPro" id="IPR009030">
    <property type="entry name" value="Growth_fac_rcpt_cys_sf"/>
</dbReference>
<dbReference type="Gene3D" id="3.30.60.30">
    <property type="match status" value="1"/>
</dbReference>
<keyword evidence="5 14" id="KW-0812">Transmembrane</keyword>
<protein>
    <recommendedName>
        <fullName evidence="20">Solute carrier organic anion transporter family member</fullName>
    </recommendedName>
</protein>
<dbReference type="InterPro" id="IPR003410">
    <property type="entry name" value="HYR_dom"/>
</dbReference>
<proteinExistence type="inferred from homology"/>
<dbReference type="InterPro" id="IPR011641">
    <property type="entry name" value="Tyr-kin_ephrin_A/B_rcpt-like"/>
</dbReference>
<dbReference type="OrthoDB" id="5062115at2759"/>
<keyword evidence="3" id="KW-1003">Cell membrane</keyword>
<dbReference type="InterPro" id="IPR000152">
    <property type="entry name" value="EGF-type_Asp/Asn_hydroxyl_site"/>
</dbReference>
<feature type="domain" description="HYR" evidence="16">
    <location>
        <begin position="302"/>
        <end position="384"/>
    </location>
</feature>
<feature type="transmembrane region" description="Helical" evidence="14">
    <location>
        <begin position="700"/>
        <end position="726"/>
    </location>
</feature>
<dbReference type="PROSITE" id="PS51465">
    <property type="entry name" value="KAZAL_2"/>
    <property type="match status" value="1"/>
</dbReference>
<feature type="transmembrane region" description="Helical" evidence="14">
    <location>
        <begin position="1461"/>
        <end position="1482"/>
    </location>
</feature>
<feature type="disulfide bond" evidence="12">
    <location>
        <begin position="104"/>
        <end position="113"/>
    </location>
</feature>
<feature type="domain" description="Kazal-like" evidence="17">
    <location>
        <begin position="1568"/>
        <end position="1625"/>
    </location>
</feature>
<name>A0A6H5H286_9HEMI</name>
<keyword evidence="8 14" id="KW-1133">Transmembrane helix</keyword>
<feature type="domain" description="EGF-like" evidence="15">
    <location>
        <begin position="2"/>
        <end position="38"/>
    </location>
</feature>
<dbReference type="SUPFAM" id="SSF103473">
    <property type="entry name" value="MFS general substrate transporter"/>
    <property type="match status" value="1"/>
</dbReference>
<dbReference type="PROSITE" id="PS50825">
    <property type="entry name" value="HYR"/>
    <property type="match status" value="1"/>
</dbReference>
<dbReference type="CDD" id="cd00054">
    <property type="entry name" value="EGF_CA"/>
    <property type="match status" value="4"/>
</dbReference>
<dbReference type="InterPro" id="IPR036259">
    <property type="entry name" value="MFS_trans_sf"/>
</dbReference>
<dbReference type="FunFam" id="2.10.50.10:FF:000032">
    <property type="entry name" value="Uncharacterized protein, isoform A"/>
    <property type="match status" value="1"/>
</dbReference>
<dbReference type="NCBIfam" id="TIGR00805">
    <property type="entry name" value="oat"/>
    <property type="match status" value="1"/>
</dbReference>
<keyword evidence="10 12" id="KW-1015">Disulfide bond</keyword>
<dbReference type="PROSITE" id="PS50026">
    <property type="entry name" value="EGF_3"/>
    <property type="match status" value="5"/>
</dbReference>
<reference evidence="18 19" key="1">
    <citation type="submission" date="2020-02" db="EMBL/GenBank/DDBJ databases">
        <authorList>
            <person name="Ferguson B K."/>
        </authorList>
    </citation>
    <scope>NUCLEOTIDE SEQUENCE [LARGE SCALE GENOMIC DNA]</scope>
</reference>
<dbReference type="SUPFAM" id="SSF100895">
    <property type="entry name" value="Kazal-type serine protease inhibitors"/>
    <property type="match status" value="1"/>
</dbReference>
<feature type="transmembrane region" description="Helical" evidence="14">
    <location>
        <begin position="1502"/>
        <end position="1523"/>
    </location>
</feature>
<dbReference type="SMART" id="SM00181">
    <property type="entry name" value="EGF"/>
    <property type="match status" value="6"/>
</dbReference>
<feature type="transmembrane region" description="Helical" evidence="14">
    <location>
        <begin position="1644"/>
        <end position="1670"/>
    </location>
</feature>
<keyword evidence="6" id="KW-0732">Signal</keyword>
<feature type="transmembrane region" description="Helical" evidence="14">
    <location>
        <begin position="1161"/>
        <end position="1180"/>
    </location>
</feature>
<evidence type="ECO:0000259" key="15">
    <source>
        <dbReference type="PROSITE" id="PS50026"/>
    </source>
</evidence>